<name>A0A6J5ZG07_9ZZZZ</name>
<dbReference type="InterPro" id="IPR027417">
    <property type="entry name" value="P-loop_NTPase"/>
</dbReference>
<dbReference type="InterPro" id="IPR008145">
    <property type="entry name" value="GK/Ca_channel_bsu"/>
</dbReference>
<dbReference type="EMBL" id="CAESAM010000078">
    <property type="protein sequence ID" value="CAB4341525.1"/>
    <property type="molecule type" value="Genomic_DNA"/>
</dbReference>
<dbReference type="NCBIfam" id="TIGR03263">
    <property type="entry name" value="guanyl_kin"/>
    <property type="match status" value="1"/>
</dbReference>
<evidence type="ECO:0000256" key="2">
    <source>
        <dbReference type="ARBA" id="ARBA00012961"/>
    </source>
</evidence>
<reference evidence="8" key="1">
    <citation type="submission" date="2020-05" db="EMBL/GenBank/DDBJ databases">
        <authorList>
            <person name="Chiriac C."/>
            <person name="Salcher M."/>
            <person name="Ghai R."/>
            <person name="Kavagutti S V."/>
        </authorList>
    </citation>
    <scope>NUCLEOTIDE SEQUENCE</scope>
</reference>
<dbReference type="GO" id="GO:0005524">
    <property type="term" value="F:ATP binding"/>
    <property type="evidence" value="ECO:0007669"/>
    <property type="project" value="UniProtKB-KW"/>
</dbReference>
<dbReference type="FunFam" id="3.30.63.10:FF:000002">
    <property type="entry name" value="Guanylate kinase 1"/>
    <property type="match status" value="1"/>
</dbReference>
<dbReference type="CDD" id="cd00071">
    <property type="entry name" value="GMPK"/>
    <property type="match status" value="1"/>
</dbReference>
<dbReference type="PROSITE" id="PS50052">
    <property type="entry name" value="GUANYLATE_KINASE_2"/>
    <property type="match status" value="1"/>
</dbReference>
<evidence type="ECO:0000256" key="3">
    <source>
        <dbReference type="ARBA" id="ARBA00022679"/>
    </source>
</evidence>
<dbReference type="Gene3D" id="3.30.63.10">
    <property type="entry name" value="Guanylate Kinase phosphate binding domain"/>
    <property type="match status" value="1"/>
</dbReference>
<evidence type="ECO:0000313" key="8">
    <source>
        <dbReference type="EMBL" id="CAB4341525.1"/>
    </source>
</evidence>
<dbReference type="NCBIfam" id="NF041260">
    <property type="entry name" value="actino_IHF"/>
    <property type="match status" value="1"/>
</dbReference>
<evidence type="ECO:0000256" key="6">
    <source>
        <dbReference type="ARBA" id="ARBA00022840"/>
    </source>
</evidence>
<dbReference type="Pfam" id="PF00625">
    <property type="entry name" value="Guanylate_kin"/>
    <property type="match status" value="1"/>
</dbReference>
<dbReference type="InterPro" id="IPR008144">
    <property type="entry name" value="Guanylate_kin-like_dom"/>
</dbReference>
<dbReference type="Pfam" id="PF22525">
    <property type="entry name" value="H2TH_5"/>
    <property type="match status" value="1"/>
</dbReference>
<evidence type="ECO:0000259" key="7">
    <source>
        <dbReference type="PROSITE" id="PS50052"/>
    </source>
</evidence>
<dbReference type="PANTHER" id="PTHR23117:SF13">
    <property type="entry name" value="GUANYLATE KINASE"/>
    <property type="match status" value="1"/>
</dbReference>
<evidence type="ECO:0000256" key="5">
    <source>
        <dbReference type="ARBA" id="ARBA00022777"/>
    </source>
</evidence>
<evidence type="ECO:0000256" key="4">
    <source>
        <dbReference type="ARBA" id="ARBA00022741"/>
    </source>
</evidence>
<dbReference type="Gene3D" id="1.10.8.50">
    <property type="match status" value="1"/>
</dbReference>
<dbReference type="GO" id="GO:0003676">
    <property type="term" value="F:nucleic acid binding"/>
    <property type="evidence" value="ECO:0007669"/>
    <property type="project" value="InterPro"/>
</dbReference>
<evidence type="ECO:0000256" key="1">
    <source>
        <dbReference type="ARBA" id="ARBA00005790"/>
    </source>
</evidence>
<organism evidence="8">
    <name type="scientific">freshwater metagenome</name>
    <dbReference type="NCBI Taxonomy" id="449393"/>
    <lineage>
        <taxon>unclassified sequences</taxon>
        <taxon>metagenomes</taxon>
        <taxon>ecological metagenomes</taxon>
    </lineage>
</organism>
<dbReference type="Gene3D" id="3.40.50.300">
    <property type="entry name" value="P-loop containing nucleotide triphosphate hydrolases"/>
    <property type="match status" value="1"/>
</dbReference>
<dbReference type="PANTHER" id="PTHR23117">
    <property type="entry name" value="GUANYLATE KINASE-RELATED"/>
    <property type="match status" value="1"/>
</dbReference>
<dbReference type="AlphaFoldDB" id="A0A6J5ZG07"/>
<dbReference type="SMART" id="SM00072">
    <property type="entry name" value="GuKc"/>
    <property type="match status" value="1"/>
</dbReference>
<dbReference type="SUPFAM" id="SSF46946">
    <property type="entry name" value="S13-like H2TH domain"/>
    <property type="match status" value="1"/>
</dbReference>
<keyword evidence="5" id="KW-0418">Kinase</keyword>
<dbReference type="GO" id="GO:0005829">
    <property type="term" value="C:cytosol"/>
    <property type="evidence" value="ECO:0007669"/>
    <property type="project" value="TreeGrafter"/>
</dbReference>
<comment type="similarity">
    <text evidence="1">Belongs to the guanylate kinase family.</text>
</comment>
<dbReference type="InterPro" id="IPR017665">
    <property type="entry name" value="Guanylate_kinase"/>
</dbReference>
<keyword evidence="3" id="KW-0808">Transferase</keyword>
<dbReference type="InterPro" id="IPR055201">
    <property type="entry name" value="IHF-like_H2TH"/>
</dbReference>
<protein>
    <recommendedName>
        <fullName evidence="2">guanylate kinase</fullName>
        <ecNumber evidence="2">2.7.4.8</ecNumber>
    </recommendedName>
</protein>
<dbReference type="EC" id="2.7.4.8" evidence="2"/>
<dbReference type="SUPFAM" id="SSF52540">
    <property type="entry name" value="P-loop containing nucleoside triphosphate hydrolases"/>
    <property type="match status" value="1"/>
</dbReference>
<sequence length="290" mass="32242">MKPPPQLTVAQRKAAGLKAVAARRDRAMVKNQIAEGSISVFDLFLDTRDSVLRMKLVEALMAVPGIGERRLEAIMAKTGISKSRRIGGVGRKQIEQLREEFVLMKTPPKQGKLMVVSGPSGVGKSTITNKLKNDTRFWVSISATTRQKRQGEVSDVDYKFVSNEAFIKMIDDNEFLEWAEFTGAKYGTPAKPVFEALANGLNVVLEIELNGARQVRKNAPEALLVFIEPPSWQELENRLTNRGTESVESTQLRLARAKEELKAASEFDFVLVNTQVEQVVNELVSLALRS</sequence>
<feature type="domain" description="Guanylate kinase-like" evidence="7">
    <location>
        <begin position="111"/>
        <end position="288"/>
    </location>
</feature>
<keyword evidence="6" id="KW-0067">ATP-binding</keyword>
<dbReference type="HAMAP" id="MF_00328">
    <property type="entry name" value="Guanylate_kinase"/>
    <property type="match status" value="1"/>
</dbReference>
<dbReference type="InterPro" id="IPR010979">
    <property type="entry name" value="Ribosomal_uS13-like_H2TH"/>
</dbReference>
<proteinExistence type="inferred from homology"/>
<accession>A0A6J5ZG07</accession>
<dbReference type="GO" id="GO:0004385">
    <property type="term" value="F:GMP kinase activity"/>
    <property type="evidence" value="ECO:0007669"/>
    <property type="project" value="UniProtKB-EC"/>
</dbReference>
<gene>
    <name evidence="8" type="ORF">UFOPK4171_00793</name>
</gene>
<dbReference type="InterPro" id="IPR047806">
    <property type="entry name" value="IHF_actinobact"/>
</dbReference>
<keyword evidence="4" id="KW-0547">Nucleotide-binding</keyword>